<proteinExistence type="predicted"/>
<gene>
    <name evidence="2" type="ORF">S01H1_65687</name>
</gene>
<comment type="caution">
    <text evidence="2">The sequence shown here is derived from an EMBL/GenBank/DDBJ whole genome shotgun (WGS) entry which is preliminary data.</text>
</comment>
<protein>
    <submittedName>
        <fullName evidence="2">Uncharacterized protein</fullName>
    </submittedName>
</protein>
<evidence type="ECO:0000313" key="2">
    <source>
        <dbReference type="EMBL" id="GAG39057.1"/>
    </source>
</evidence>
<evidence type="ECO:0000256" key="1">
    <source>
        <dbReference type="SAM" id="MobiDB-lite"/>
    </source>
</evidence>
<sequence length="208" mass="22568">MGMIPETPPGRKSFSGEKRPGWSDFGELSRAGPTDVRTTRPAVRTRHAVPLLLLLALAVFPSAASGASGRDGWWSPRWAYRLWFNCPAARTGSAGKDIGVVEFHAAGRLREDASDLRVLARSVPVGHRVIQHRDTDDFYRVAFELAGGERRYAVYLGNPAAKPTADGRCEVRRGCLLETFTFSGGSPGDLAGMKDVLRRAEPHPLGAA</sequence>
<feature type="region of interest" description="Disordered" evidence="1">
    <location>
        <begin position="1"/>
        <end position="41"/>
    </location>
</feature>
<dbReference type="AlphaFoldDB" id="X0XUY6"/>
<reference evidence="2" key="1">
    <citation type="journal article" date="2014" name="Front. Microbiol.">
        <title>High frequency of phylogenetically diverse reductive dehalogenase-homologous genes in deep subseafloor sedimentary metagenomes.</title>
        <authorList>
            <person name="Kawai M."/>
            <person name="Futagami T."/>
            <person name="Toyoda A."/>
            <person name="Takaki Y."/>
            <person name="Nishi S."/>
            <person name="Hori S."/>
            <person name="Arai W."/>
            <person name="Tsubouchi T."/>
            <person name="Morono Y."/>
            <person name="Uchiyama I."/>
            <person name="Ito T."/>
            <person name="Fujiyama A."/>
            <person name="Inagaki F."/>
            <person name="Takami H."/>
        </authorList>
    </citation>
    <scope>NUCLEOTIDE SEQUENCE</scope>
    <source>
        <strain evidence="2">Expedition CK06-06</strain>
    </source>
</reference>
<name>X0XUY6_9ZZZZ</name>
<accession>X0XUY6</accession>
<dbReference type="EMBL" id="BARS01043380">
    <property type="protein sequence ID" value="GAG39057.1"/>
    <property type="molecule type" value="Genomic_DNA"/>
</dbReference>
<feature type="non-terminal residue" evidence="2">
    <location>
        <position position="208"/>
    </location>
</feature>
<organism evidence="2">
    <name type="scientific">marine sediment metagenome</name>
    <dbReference type="NCBI Taxonomy" id="412755"/>
    <lineage>
        <taxon>unclassified sequences</taxon>
        <taxon>metagenomes</taxon>
        <taxon>ecological metagenomes</taxon>
    </lineage>
</organism>